<dbReference type="AlphaFoldDB" id="A0A6C0I3N8"/>
<dbReference type="Pfam" id="PF09945">
    <property type="entry name" value="DUF2177"/>
    <property type="match status" value="1"/>
</dbReference>
<reference evidence="2" key="1">
    <citation type="journal article" date="2020" name="Nature">
        <title>Giant virus diversity and host interactions through global metagenomics.</title>
        <authorList>
            <person name="Schulz F."/>
            <person name="Roux S."/>
            <person name="Paez-Espino D."/>
            <person name="Jungbluth S."/>
            <person name="Walsh D.A."/>
            <person name="Denef V.J."/>
            <person name="McMahon K.D."/>
            <person name="Konstantinidis K.T."/>
            <person name="Eloe-Fadrosh E.A."/>
            <person name="Kyrpides N.C."/>
            <person name="Woyke T."/>
        </authorList>
    </citation>
    <scope>NUCLEOTIDE SEQUENCE</scope>
    <source>
        <strain evidence="2">GVMAG-M-3300023184-190</strain>
    </source>
</reference>
<evidence type="ECO:0000313" key="2">
    <source>
        <dbReference type="EMBL" id="QHT87200.1"/>
    </source>
</evidence>
<organism evidence="2">
    <name type="scientific">viral metagenome</name>
    <dbReference type="NCBI Taxonomy" id="1070528"/>
    <lineage>
        <taxon>unclassified sequences</taxon>
        <taxon>metagenomes</taxon>
        <taxon>organismal metagenomes</taxon>
    </lineage>
</organism>
<feature type="transmembrane region" description="Helical" evidence="1">
    <location>
        <begin position="76"/>
        <end position="94"/>
    </location>
</feature>
<proteinExistence type="predicted"/>
<keyword evidence="1" id="KW-0812">Transmembrane</keyword>
<keyword evidence="1" id="KW-0472">Membrane</keyword>
<dbReference type="EMBL" id="MN740084">
    <property type="protein sequence ID" value="QHT87200.1"/>
    <property type="molecule type" value="Genomic_DNA"/>
</dbReference>
<keyword evidence="1" id="KW-1133">Transmembrane helix</keyword>
<feature type="transmembrane region" description="Helical" evidence="1">
    <location>
        <begin position="106"/>
        <end position="126"/>
    </location>
</feature>
<dbReference type="InterPro" id="IPR018687">
    <property type="entry name" value="DUF2177_membr"/>
</dbReference>
<feature type="transmembrane region" description="Helical" evidence="1">
    <location>
        <begin position="9"/>
        <end position="31"/>
    </location>
</feature>
<accession>A0A6C0I3N8</accession>
<protein>
    <recommendedName>
        <fullName evidence="3">DUF2177 family protein</fullName>
    </recommendedName>
</protein>
<feature type="transmembrane region" description="Helical" evidence="1">
    <location>
        <begin position="43"/>
        <end position="64"/>
    </location>
</feature>
<sequence>MGSTVVKEIVIMGVILVCLDSAFIAMNYNAYADQVATIQRTVMIVNPVGLVLAYLFLIGGLYFFIVRKRRPIDEAFIYGIVLYGVYDSTNYAMIKKWSPSLASIDTLWGGTLMAVTTAATYTVLGLTPMKM</sequence>
<evidence type="ECO:0008006" key="3">
    <source>
        <dbReference type="Google" id="ProtNLM"/>
    </source>
</evidence>
<name>A0A6C0I3N8_9ZZZZ</name>
<evidence type="ECO:0000256" key="1">
    <source>
        <dbReference type="SAM" id="Phobius"/>
    </source>
</evidence>